<gene>
    <name evidence="7" type="ordered locus">SL003B_1216</name>
</gene>
<feature type="domain" description="Sodium/calcium exchanger membrane region" evidence="6">
    <location>
        <begin position="4"/>
        <end position="140"/>
    </location>
</feature>
<feature type="transmembrane region" description="Helical" evidence="5">
    <location>
        <begin position="277"/>
        <end position="296"/>
    </location>
</feature>
<organism evidence="7 8">
    <name type="scientific">Polymorphum gilvum (strain LMG 25793 / CGMCC 1.9160 / SL003B-26A1)</name>
    <dbReference type="NCBI Taxonomy" id="991905"/>
    <lineage>
        <taxon>Bacteria</taxon>
        <taxon>Pseudomonadati</taxon>
        <taxon>Pseudomonadota</taxon>
        <taxon>Alphaproteobacteria</taxon>
        <taxon>Rhodobacterales</taxon>
        <taxon>Paracoccaceae</taxon>
        <taxon>Polymorphum</taxon>
    </lineage>
</organism>
<dbReference type="HOGENOM" id="CLU_007948_0_3_5"/>
<dbReference type="Gene3D" id="1.20.1420.30">
    <property type="entry name" value="NCX, central ion-binding region"/>
    <property type="match status" value="1"/>
</dbReference>
<evidence type="ECO:0000256" key="2">
    <source>
        <dbReference type="ARBA" id="ARBA00022692"/>
    </source>
</evidence>
<feature type="transmembrane region" description="Helical" evidence="5">
    <location>
        <begin position="308"/>
        <end position="325"/>
    </location>
</feature>
<dbReference type="GO" id="GO:0008273">
    <property type="term" value="F:calcium, potassium:sodium antiporter activity"/>
    <property type="evidence" value="ECO:0007669"/>
    <property type="project" value="TreeGrafter"/>
</dbReference>
<proteinExistence type="predicted"/>
<dbReference type="NCBIfam" id="TIGR00367">
    <property type="entry name" value="calcium/sodium antiporter"/>
    <property type="match status" value="1"/>
</dbReference>
<protein>
    <submittedName>
        <fullName evidence="7">K+-dependent Na+/Ca+ exchanger related-protein</fullName>
    </submittedName>
</protein>
<evidence type="ECO:0000313" key="7">
    <source>
        <dbReference type="EMBL" id="ADZ69645.1"/>
    </source>
</evidence>
<dbReference type="STRING" id="991905.SL003B_1216"/>
<accession>F2J0H7</accession>
<dbReference type="AlphaFoldDB" id="F2J0H7"/>
<feature type="domain" description="Sodium/calcium exchanger membrane region" evidence="6">
    <location>
        <begin position="181"/>
        <end position="323"/>
    </location>
</feature>
<dbReference type="Pfam" id="PF01699">
    <property type="entry name" value="Na_Ca_ex"/>
    <property type="match status" value="2"/>
</dbReference>
<feature type="transmembrane region" description="Helical" evidence="5">
    <location>
        <begin position="212"/>
        <end position="232"/>
    </location>
</feature>
<dbReference type="GO" id="GO:0005262">
    <property type="term" value="F:calcium channel activity"/>
    <property type="evidence" value="ECO:0007669"/>
    <property type="project" value="TreeGrafter"/>
</dbReference>
<feature type="transmembrane region" description="Helical" evidence="5">
    <location>
        <begin position="35"/>
        <end position="62"/>
    </location>
</feature>
<keyword evidence="4 5" id="KW-0472">Membrane</keyword>
<dbReference type="OrthoDB" id="9794225at2"/>
<dbReference type="InterPro" id="IPR004481">
    <property type="entry name" value="K/Na/Ca-exchanger"/>
</dbReference>
<evidence type="ECO:0000256" key="5">
    <source>
        <dbReference type="SAM" id="Phobius"/>
    </source>
</evidence>
<evidence type="ECO:0000256" key="4">
    <source>
        <dbReference type="ARBA" id="ARBA00023136"/>
    </source>
</evidence>
<feature type="transmembrane region" description="Helical" evidence="5">
    <location>
        <begin position="181"/>
        <end position="200"/>
    </location>
</feature>
<feature type="transmembrane region" description="Helical" evidence="5">
    <location>
        <begin position="244"/>
        <end position="271"/>
    </location>
</feature>
<comment type="subcellular location">
    <subcellularLocation>
        <location evidence="1">Membrane</location>
        <topology evidence="1">Multi-pass membrane protein</topology>
    </subcellularLocation>
</comment>
<dbReference type="RefSeq" id="WP_013651962.1">
    <property type="nucleotide sequence ID" value="NC_015259.1"/>
</dbReference>
<dbReference type="Proteomes" id="UP000008130">
    <property type="component" value="Chromosome"/>
</dbReference>
<reference evidence="7 8" key="1">
    <citation type="journal article" date="2011" name="J. Bacteriol.">
        <title>Complete genome sequence of Polymorphum gilvum SL003B-26A1T, a crude oil-degrading bacterium from oil-polluted saline soil.</title>
        <authorList>
            <person name="Li S.G."/>
            <person name="Tang Y.Q."/>
            <person name="Nie Y."/>
            <person name="Cai M."/>
            <person name="Wu X.L."/>
        </authorList>
    </citation>
    <scope>NUCLEOTIDE SEQUENCE [LARGE SCALE GENOMIC DNA]</scope>
    <source>
        <strain evidence="8">LMG 25793 / CGMCC 1.9160 / SL003B-26A1</strain>
    </source>
</reference>
<keyword evidence="2 5" id="KW-0812">Transmembrane</keyword>
<evidence type="ECO:0000256" key="1">
    <source>
        <dbReference type="ARBA" id="ARBA00004141"/>
    </source>
</evidence>
<dbReference type="EMBL" id="CP002568">
    <property type="protein sequence ID" value="ADZ69645.1"/>
    <property type="molecule type" value="Genomic_DNA"/>
</dbReference>
<name>F2J0H7_POLGS</name>
<dbReference type="KEGG" id="pgv:SL003B_1216"/>
<feature type="transmembrane region" description="Helical" evidence="5">
    <location>
        <begin position="68"/>
        <end position="93"/>
    </location>
</feature>
<dbReference type="PANTHER" id="PTHR10846">
    <property type="entry name" value="SODIUM/POTASSIUM/CALCIUM EXCHANGER"/>
    <property type="match status" value="1"/>
</dbReference>
<evidence type="ECO:0000313" key="8">
    <source>
        <dbReference type="Proteomes" id="UP000008130"/>
    </source>
</evidence>
<sequence>MLFSYVSLIGGLAALIVAGDILVRGSVGIALRLGIPNLIIGLTIVAFGTSAPELVISLQAAFAGSGGIAIGNVVGSNIANVLMVLGMPALIAATPCGEKGATRNALFMVAVTVIFIVLCFNSPLSLLSGLVLLALLALFLGDSVRATRSHRKAVRENGNGSETTDDLPEEVEDVPQSAVTATIYIVLGLIGLPLGAHFVIEGATDVARSWGVTDAVIALTVIALGTSLPELATTMMAAVRNQGAVAIGNVIGSNVFNLLAIIGITAAVVPVDVAPEFLRLDVWIMLACAVLLLFLAARKVELRRFSGLALVGAYCLYIFVVYWMGKVA</sequence>
<dbReference type="PATRIC" id="fig|991905.3.peg.1243"/>
<keyword evidence="8" id="KW-1185">Reference proteome</keyword>
<feature type="transmembrane region" description="Helical" evidence="5">
    <location>
        <begin position="105"/>
        <end position="124"/>
    </location>
</feature>
<dbReference type="PANTHER" id="PTHR10846:SF8">
    <property type="entry name" value="INNER MEMBRANE PROTEIN YRBG"/>
    <property type="match status" value="1"/>
</dbReference>
<keyword evidence="3 5" id="KW-1133">Transmembrane helix</keyword>
<dbReference type="InterPro" id="IPR004837">
    <property type="entry name" value="NaCa_Exmemb"/>
</dbReference>
<evidence type="ECO:0000256" key="3">
    <source>
        <dbReference type="ARBA" id="ARBA00022989"/>
    </source>
</evidence>
<dbReference type="GO" id="GO:0005886">
    <property type="term" value="C:plasma membrane"/>
    <property type="evidence" value="ECO:0007669"/>
    <property type="project" value="TreeGrafter"/>
</dbReference>
<feature type="transmembrane region" description="Helical" evidence="5">
    <location>
        <begin position="6"/>
        <end position="23"/>
    </location>
</feature>
<dbReference type="eggNOG" id="COG0530">
    <property type="taxonomic scope" value="Bacteria"/>
</dbReference>
<dbReference type="GO" id="GO:0006874">
    <property type="term" value="P:intracellular calcium ion homeostasis"/>
    <property type="evidence" value="ECO:0007669"/>
    <property type="project" value="TreeGrafter"/>
</dbReference>
<dbReference type="InterPro" id="IPR044880">
    <property type="entry name" value="NCX_ion-bd_dom_sf"/>
</dbReference>
<evidence type="ECO:0000259" key="6">
    <source>
        <dbReference type="Pfam" id="PF01699"/>
    </source>
</evidence>